<protein>
    <submittedName>
        <fullName evidence="1">DUF2732 domain-containing protein</fullName>
    </submittedName>
</protein>
<dbReference type="Proteomes" id="UP000237673">
    <property type="component" value="Chromosome"/>
</dbReference>
<reference evidence="1 2" key="1">
    <citation type="submission" date="2018-01" db="EMBL/GenBank/DDBJ databases">
        <title>Complete and assembled Genome of Pantoea calida DSM22759T.</title>
        <authorList>
            <person name="Stevens M.J.A."/>
            <person name="Zurfluh K."/>
            <person name="Stephan R."/>
        </authorList>
    </citation>
    <scope>NUCLEOTIDE SEQUENCE [LARGE SCALE GENOMIC DNA]</scope>
    <source>
        <strain evidence="1 2">DSM 22759</strain>
    </source>
</reference>
<proteinExistence type="predicted"/>
<dbReference type="EMBL" id="CP026378">
    <property type="protein sequence ID" value="AUY26278.1"/>
    <property type="molecule type" value="Genomic_DNA"/>
</dbReference>
<dbReference type="InterPro" id="IPR020126">
    <property type="entry name" value="DUF2732"/>
</dbReference>
<gene>
    <name evidence="1" type="ORF">C2E16_16100</name>
</gene>
<dbReference type="RefSeq" id="WP_084971026.1">
    <property type="nucleotide sequence ID" value="NZ_CP026378.1"/>
</dbReference>
<evidence type="ECO:0000313" key="2">
    <source>
        <dbReference type="Proteomes" id="UP000237673"/>
    </source>
</evidence>
<accession>A0ABM6S4J3</accession>
<name>A0ABM6S4J3_9GAMM</name>
<organism evidence="1 2">
    <name type="scientific">Mixta calida</name>
    <dbReference type="NCBI Taxonomy" id="665913"/>
    <lineage>
        <taxon>Bacteria</taxon>
        <taxon>Pseudomonadati</taxon>
        <taxon>Pseudomonadota</taxon>
        <taxon>Gammaproteobacteria</taxon>
        <taxon>Enterobacterales</taxon>
        <taxon>Erwiniaceae</taxon>
        <taxon>Mixta</taxon>
    </lineage>
</organism>
<dbReference type="Pfam" id="PF10809">
    <property type="entry name" value="DUF2732"/>
    <property type="match status" value="1"/>
</dbReference>
<sequence length="75" mass="8727">MRNIETRSFEADKDAMVALLNKARNEERKERALRVSERLVALALHIHQKELNGIEAAELIRQEAARYESESQELH</sequence>
<evidence type="ECO:0000313" key="1">
    <source>
        <dbReference type="EMBL" id="AUY26278.1"/>
    </source>
</evidence>
<keyword evidence="2" id="KW-1185">Reference proteome</keyword>